<dbReference type="Proteomes" id="UP000241118">
    <property type="component" value="Unassembled WGS sequence"/>
</dbReference>
<evidence type="ECO:0000313" key="2">
    <source>
        <dbReference type="EMBL" id="PSL57196.1"/>
    </source>
</evidence>
<name>A0A2P8IFF0_SACCR</name>
<accession>A0A2P8IFF0</accession>
<dbReference type="RefSeq" id="WP_106614180.1">
    <property type="nucleotide sequence ID" value="NZ_PYAX01000002.1"/>
</dbReference>
<protein>
    <submittedName>
        <fullName evidence="2">Uncharacterized protein</fullName>
    </submittedName>
</protein>
<dbReference type="AlphaFoldDB" id="A0A2P8IFF0"/>
<evidence type="ECO:0000313" key="3">
    <source>
        <dbReference type="Proteomes" id="UP000241118"/>
    </source>
</evidence>
<proteinExistence type="predicted"/>
<feature type="compositionally biased region" description="Low complexity" evidence="1">
    <location>
        <begin position="99"/>
        <end position="138"/>
    </location>
</feature>
<gene>
    <name evidence="2" type="ORF">B0I31_102174</name>
</gene>
<dbReference type="EMBL" id="PYAX01000002">
    <property type="protein sequence ID" value="PSL57196.1"/>
    <property type="molecule type" value="Genomic_DNA"/>
</dbReference>
<keyword evidence="3" id="KW-1185">Reference proteome</keyword>
<feature type="region of interest" description="Disordered" evidence="1">
    <location>
        <begin position="99"/>
        <end position="165"/>
    </location>
</feature>
<sequence length="165" mass="16831">MSWANGQIVTNVGLRLTEGVPIDLRGSLDSQAFLAIGDSIEIMLGESHLRALRDQAAAALGDLTRIDAAEDVVGDAFHAGAQALTAADIARRTAEAARAAGAGEQADLAEQAAARATEAAERAQTAAHAAAHAMGQADEAAEEARATATLAARAAGRQRPDSRPV</sequence>
<organism evidence="2 3">
    <name type="scientific">Saccharothrix carnea</name>
    <dbReference type="NCBI Taxonomy" id="1280637"/>
    <lineage>
        <taxon>Bacteria</taxon>
        <taxon>Bacillati</taxon>
        <taxon>Actinomycetota</taxon>
        <taxon>Actinomycetes</taxon>
        <taxon>Pseudonocardiales</taxon>
        <taxon>Pseudonocardiaceae</taxon>
        <taxon>Saccharothrix</taxon>
    </lineage>
</organism>
<reference evidence="2 3" key="1">
    <citation type="submission" date="2018-03" db="EMBL/GenBank/DDBJ databases">
        <title>Genomic Encyclopedia of Type Strains, Phase III (KMG-III): the genomes of soil and plant-associated and newly described type strains.</title>
        <authorList>
            <person name="Whitman W."/>
        </authorList>
    </citation>
    <scope>NUCLEOTIDE SEQUENCE [LARGE SCALE GENOMIC DNA]</scope>
    <source>
        <strain evidence="2 3">CGMCC 4.7097</strain>
    </source>
</reference>
<feature type="compositionally biased region" description="Low complexity" evidence="1">
    <location>
        <begin position="146"/>
        <end position="155"/>
    </location>
</feature>
<evidence type="ECO:0000256" key="1">
    <source>
        <dbReference type="SAM" id="MobiDB-lite"/>
    </source>
</evidence>
<comment type="caution">
    <text evidence="2">The sequence shown here is derived from an EMBL/GenBank/DDBJ whole genome shotgun (WGS) entry which is preliminary data.</text>
</comment>